<dbReference type="GO" id="GO:0050568">
    <property type="term" value="F:protein-glutamine glutaminase activity"/>
    <property type="evidence" value="ECO:0007669"/>
    <property type="project" value="UniProtKB-UniRule"/>
</dbReference>
<sequence>MTKGETISIGEWKVVKGEGVLRTCGLGSCIGIVLYDQERVIAGMVHVMLPDSTKARKGANPWRYADTAIASLQAELKKQGARKLCAKMAGGAQMFKHAVKREFMQIGERNAAAARETLARLGITLVAEDIGGTKGRTIQYDVKTGELAVRTVHHGQMIL</sequence>
<reference evidence="4 5" key="1">
    <citation type="submission" date="2017-07" db="EMBL/GenBank/DDBJ databases">
        <title>Isolation and whole genome analysis of endospore-forming bacteria from heroin.</title>
        <authorList>
            <person name="Kalinowski J."/>
            <person name="Ahrens B."/>
            <person name="Al-Dilaimi A."/>
            <person name="Winkler A."/>
            <person name="Wibberg D."/>
            <person name="Schleenbecker U."/>
            <person name="Ruckert C."/>
            <person name="Wolfel R."/>
            <person name="Grass G."/>
        </authorList>
    </citation>
    <scope>NUCLEOTIDE SEQUENCE [LARGE SCALE GENOMIC DNA]</scope>
    <source>
        <strain evidence="4 5">7539</strain>
    </source>
</reference>
<dbReference type="HAMAP" id="MF_01440">
    <property type="entry name" value="CheD"/>
    <property type="match status" value="1"/>
</dbReference>
<dbReference type="SUPFAM" id="SSF64438">
    <property type="entry name" value="CNF1/YfiH-like putative cysteine hydrolases"/>
    <property type="match status" value="1"/>
</dbReference>
<accession>A0A268P4D5</accession>
<dbReference type="AlphaFoldDB" id="A0A268P4D5"/>
<comment type="function">
    <text evidence="3">Probably deamidates glutamine residues to glutamate on methyl-accepting chemotaxis receptors (MCPs), playing an important role in chemotaxis.</text>
</comment>
<dbReference type="EC" id="3.5.1.44" evidence="3"/>
<dbReference type="InterPro" id="IPR005659">
    <property type="entry name" value="Chemorcpt_Glu_NH3ase_CheD"/>
</dbReference>
<dbReference type="InterPro" id="IPR011324">
    <property type="entry name" value="Cytotoxic_necrot_fac-like_cat"/>
</dbReference>
<proteinExistence type="inferred from homology"/>
<dbReference type="PANTHER" id="PTHR35147">
    <property type="entry name" value="CHEMORECEPTOR GLUTAMINE DEAMIDASE CHED-RELATED"/>
    <property type="match status" value="1"/>
</dbReference>
<dbReference type="SMR" id="A0A268P4D5"/>
<evidence type="ECO:0000313" key="4">
    <source>
        <dbReference type="EMBL" id="PAE90140.1"/>
    </source>
</evidence>
<dbReference type="OMA" id="MRIGPRN"/>
<name>A0A268P4D5_SHOCL</name>
<dbReference type="CDD" id="cd16352">
    <property type="entry name" value="CheD"/>
    <property type="match status" value="1"/>
</dbReference>
<evidence type="ECO:0000256" key="1">
    <source>
        <dbReference type="ARBA" id="ARBA00022500"/>
    </source>
</evidence>
<comment type="catalytic activity">
    <reaction evidence="3">
        <text>L-glutaminyl-[protein] + H2O = L-glutamyl-[protein] + NH4(+)</text>
        <dbReference type="Rhea" id="RHEA:16441"/>
        <dbReference type="Rhea" id="RHEA-COMP:10207"/>
        <dbReference type="Rhea" id="RHEA-COMP:10208"/>
        <dbReference type="ChEBI" id="CHEBI:15377"/>
        <dbReference type="ChEBI" id="CHEBI:28938"/>
        <dbReference type="ChEBI" id="CHEBI:29973"/>
        <dbReference type="ChEBI" id="CHEBI:30011"/>
        <dbReference type="EC" id="3.5.1.44"/>
    </reaction>
</comment>
<dbReference type="Gene3D" id="3.30.1330.200">
    <property type="match status" value="1"/>
</dbReference>
<evidence type="ECO:0000313" key="5">
    <source>
        <dbReference type="Proteomes" id="UP000216207"/>
    </source>
</evidence>
<dbReference type="EMBL" id="NPCC01000005">
    <property type="protein sequence ID" value="PAE90140.1"/>
    <property type="molecule type" value="Genomic_DNA"/>
</dbReference>
<comment type="caution">
    <text evidence="4">The sequence shown here is derived from an EMBL/GenBank/DDBJ whole genome shotgun (WGS) entry which is preliminary data.</text>
</comment>
<keyword evidence="1 3" id="KW-0145">Chemotaxis</keyword>
<keyword evidence="2 3" id="KW-0378">Hydrolase</keyword>
<dbReference type="GO" id="GO:0006935">
    <property type="term" value="P:chemotaxis"/>
    <property type="evidence" value="ECO:0007669"/>
    <property type="project" value="UniProtKB-UniRule"/>
</dbReference>
<dbReference type="PANTHER" id="PTHR35147:SF1">
    <property type="entry name" value="CHEMORECEPTOR GLUTAMINE DEAMIDASE CHED-RELATED"/>
    <property type="match status" value="1"/>
</dbReference>
<gene>
    <name evidence="3" type="primary">cheD</name>
    <name evidence="4" type="ORF">CHH72_03935</name>
</gene>
<evidence type="ECO:0000256" key="3">
    <source>
        <dbReference type="HAMAP-Rule" id="MF_01440"/>
    </source>
</evidence>
<protein>
    <recommendedName>
        <fullName evidence="3">Probable chemoreceptor glutamine deamidase CheD</fullName>
        <ecNumber evidence="3">3.5.1.44</ecNumber>
    </recommendedName>
</protein>
<dbReference type="InterPro" id="IPR038592">
    <property type="entry name" value="CheD-like_sf"/>
</dbReference>
<dbReference type="Proteomes" id="UP000216207">
    <property type="component" value="Unassembled WGS sequence"/>
</dbReference>
<evidence type="ECO:0000256" key="2">
    <source>
        <dbReference type="ARBA" id="ARBA00022801"/>
    </source>
</evidence>
<comment type="similarity">
    <text evidence="3">Belongs to the CheD family.</text>
</comment>
<keyword evidence="4" id="KW-0675">Receptor</keyword>
<dbReference type="RefSeq" id="WP_011247088.1">
    <property type="nucleotide sequence ID" value="NZ_CP174174.1"/>
</dbReference>
<dbReference type="Pfam" id="PF03975">
    <property type="entry name" value="CheD"/>
    <property type="match status" value="1"/>
</dbReference>
<organism evidence="4 5">
    <name type="scientific">Shouchella clausii</name>
    <name type="common">Alkalihalobacillus clausii</name>
    <dbReference type="NCBI Taxonomy" id="79880"/>
    <lineage>
        <taxon>Bacteria</taxon>
        <taxon>Bacillati</taxon>
        <taxon>Bacillota</taxon>
        <taxon>Bacilli</taxon>
        <taxon>Bacillales</taxon>
        <taxon>Bacillaceae</taxon>
        <taxon>Shouchella</taxon>
    </lineage>
</organism>